<name>A0ABN2U7J1_9FIRM</name>
<accession>A0ABN2U7J1</accession>
<organism evidence="2 3">
    <name type="scientific">Ruminococcus bicirculans</name>
    <name type="common">ex Wegman et al. 2014</name>
    <dbReference type="NCBI Taxonomy" id="1160721"/>
    <lineage>
        <taxon>Bacteria</taxon>
        <taxon>Bacillati</taxon>
        <taxon>Bacillota</taxon>
        <taxon>Clostridia</taxon>
        <taxon>Eubacteriales</taxon>
        <taxon>Oscillospiraceae</taxon>
        <taxon>Ruminococcus</taxon>
    </lineage>
</organism>
<evidence type="ECO:0000313" key="2">
    <source>
        <dbReference type="EMBL" id="CCO03952.1"/>
    </source>
</evidence>
<dbReference type="Proteomes" id="UP000027600">
    <property type="component" value="Chromosome I"/>
</dbReference>
<dbReference type="EC" id="3.1.5.1" evidence="2"/>
<keyword evidence="2" id="KW-0378">Hydrolase</keyword>
<gene>
    <name evidence="2" type="primary">dgt</name>
    <name evidence="2" type="ORF">RBI_I00219</name>
</gene>
<protein>
    <submittedName>
        <fullName evidence="2">DGTPase</fullName>
        <ecNumber evidence="2">3.1.5.1</ecNumber>
    </submittedName>
</protein>
<dbReference type="InterPro" id="IPR006674">
    <property type="entry name" value="HD_domain"/>
</dbReference>
<dbReference type="CDD" id="cd00077">
    <property type="entry name" value="HDc"/>
    <property type="match status" value="1"/>
</dbReference>
<dbReference type="InterPro" id="IPR050135">
    <property type="entry name" value="dGTPase-like"/>
</dbReference>
<sequence length="548" mass="63435">MKVKSIKDAIHGYIRLEEPFWKIIDTAEFQRLKWIEQTSYRVLYPSARHDRFIHSIGVYHLGQKAIQGFLNNCDDKDAEIVKKYKYSFLLACLLHDIGHAPFSHTCENLFSYKEKINNKNSKINKELLAEIKSHLDDPAYHVFEKDYFSLIMKNPPAPHEIMSSIITCRKFGDYNKFFESENINSLNLDLIVRSIIGCCYSYKRTDDEDKRLELGIKNCLIRLLNSSTVDVDKLDYIARDTQMSGYDSIVLDNKRLLDNVCIVDNDGIYYPAFGKGALSVLNNVVIAKNSQAKWIINHPVVIYEAYLLCKAIGISLANSGLRNTDNVVLSSDEIINFIFSSASLSKEGHQYFGGKFRLLSDVEILNLMKSHMEYSVVSEYFSRDERKSPVWKSSEEFLYCLDSNEDKAAEVAEYMAPLINFFNNVDDITDLRQIDSKILLDDSLNERQDKETVQNLINVLLEYHPDTSYVILPAKNTFYARIDADKLYIRFGNVSQNYTTYKKLEGEDKGALDKRYSFFYLYSSKKIDPKKFLEYLYDKAHSNIIYVP</sequence>
<dbReference type="Gene3D" id="1.10.3210.10">
    <property type="entry name" value="Hypothetical protein af1432"/>
    <property type="match status" value="1"/>
</dbReference>
<dbReference type="PANTHER" id="PTHR11373">
    <property type="entry name" value="DEOXYNUCLEOSIDE TRIPHOSPHATE TRIPHOSPHOHYDROLASE"/>
    <property type="match status" value="1"/>
</dbReference>
<reference evidence="2 3" key="1">
    <citation type="journal article" date="2014" name="Int. J. Syst. Evol. Microbiol.">
        <title>Complete genome of a new Firmicutes species belonging to the dominant human colonic microbiota ('Ruminococcus bicirculans') reveals two chromosomes and a selective capacity to utilize plant glucans.</title>
        <authorList>
            <consortium name="NISC Comparative Sequencing Program"/>
            <person name="Wegmann U."/>
            <person name="Louis P."/>
            <person name="Goesmann A."/>
            <person name="Henrissat B."/>
            <person name="Duncan S.H."/>
            <person name="Flint H.J."/>
        </authorList>
    </citation>
    <scope>NUCLEOTIDE SEQUENCE [LARGE SCALE GENOMIC DNA]</scope>
    <source>
        <strain evidence="2 3">80/3</strain>
    </source>
</reference>
<dbReference type="InterPro" id="IPR003607">
    <property type="entry name" value="HD/PDEase_dom"/>
</dbReference>
<dbReference type="SMART" id="SM00471">
    <property type="entry name" value="HDc"/>
    <property type="match status" value="1"/>
</dbReference>
<feature type="domain" description="HD/PDEase" evidence="1">
    <location>
        <begin position="47"/>
        <end position="246"/>
    </location>
</feature>
<dbReference type="Pfam" id="PF01966">
    <property type="entry name" value="HD"/>
    <property type="match status" value="1"/>
</dbReference>
<evidence type="ECO:0000259" key="1">
    <source>
        <dbReference type="SMART" id="SM00471"/>
    </source>
</evidence>
<dbReference type="GO" id="GO:0008832">
    <property type="term" value="F:dGTPase activity"/>
    <property type="evidence" value="ECO:0007669"/>
    <property type="project" value="UniProtKB-EC"/>
</dbReference>
<dbReference type="PANTHER" id="PTHR11373:SF4">
    <property type="entry name" value="DEOXYNUCLEOSIDE TRIPHOSPHATE TRIPHOSPHOHYDROLASE SAMHD1"/>
    <property type="match status" value="1"/>
</dbReference>
<dbReference type="SUPFAM" id="SSF109604">
    <property type="entry name" value="HD-domain/PDEase-like"/>
    <property type="match status" value="1"/>
</dbReference>
<evidence type="ECO:0000313" key="3">
    <source>
        <dbReference type="Proteomes" id="UP000027600"/>
    </source>
</evidence>
<dbReference type="RefSeq" id="WP_038670415.1">
    <property type="nucleotide sequence ID" value="NZ_DAWEQM010000008.1"/>
</dbReference>
<proteinExistence type="predicted"/>
<dbReference type="EMBL" id="HF545616">
    <property type="protein sequence ID" value="CCO03952.1"/>
    <property type="molecule type" value="Genomic_DNA"/>
</dbReference>
<keyword evidence="3" id="KW-1185">Reference proteome</keyword>